<dbReference type="SUPFAM" id="SSF51735">
    <property type="entry name" value="NAD(P)-binding Rossmann-fold domains"/>
    <property type="match status" value="1"/>
</dbReference>
<dbReference type="InterPro" id="IPR000683">
    <property type="entry name" value="Gfo/Idh/MocA-like_OxRdtase_N"/>
</dbReference>
<dbReference type="Gene3D" id="3.30.360.10">
    <property type="entry name" value="Dihydrodipicolinate Reductase, domain 2"/>
    <property type="match status" value="1"/>
</dbReference>
<dbReference type="AlphaFoldDB" id="A0A5B9QEZ7"/>
<dbReference type="InterPro" id="IPR036291">
    <property type="entry name" value="NAD(P)-bd_dom_sf"/>
</dbReference>
<evidence type="ECO:0000313" key="4">
    <source>
        <dbReference type="Proteomes" id="UP000323917"/>
    </source>
</evidence>
<dbReference type="PROSITE" id="PS51318">
    <property type="entry name" value="TAT"/>
    <property type="match status" value="1"/>
</dbReference>
<dbReference type="EC" id="1.1.1.18" evidence="3"/>
<organism evidence="3 4">
    <name type="scientific">Bythopirellula goksoeyrii</name>
    <dbReference type="NCBI Taxonomy" id="1400387"/>
    <lineage>
        <taxon>Bacteria</taxon>
        <taxon>Pseudomonadati</taxon>
        <taxon>Planctomycetota</taxon>
        <taxon>Planctomycetia</taxon>
        <taxon>Pirellulales</taxon>
        <taxon>Lacipirellulaceae</taxon>
        <taxon>Bythopirellula</taxon>
    </lineage>
</organism>
<dbReference type="Pfam" id="PF01408">
    <property type="entry name" value="GFO_IDH_MocA"/>
    <property type="match status" value="1"/>
</dbReference>
<dbReference type="EMBL" id="CP042913">
    <property type="protein sequence ID" value="QEG36459.1"/>
    <property type="molecule type" value="Genomic_DNA"/>
</dbReference>
<accession>A0A5B9QEZ7</accession>
<dbReference type="Pfam" id="PF19051">
    <property type="entry name" value="GFO_IDH_MocA_C2"/>
    <property type="match status" value="1"/>
</dbReference>
<reference evidence="3 4" key="1">
    <citation type="submission" date="2019-08" db="EMBL/GenBank/DDBJ databases">
        <title>Deep-cultivation of Planctomycetes and their phenomic and genomic characterization uncovers novel biology.</title>
        <authorList>
            <person name="Wiegand S."/>
            <person name="Jogler M."/>
            <person name="Boedeker C."/>
            <person name="Pinto D."/>
            <person name="Vollmers J."/>
            <person name="Rivas-Marin E."/>
            <person name="Kohn T."/>
            <person name="Peeters S.H."/>
            <person name="Heuer A."/>
            <person name="Rast P."/>
            <person name="Oberbeckmann S."/>
            <person name="Bunk B."/>
            <person name="Jeske O."/>
            <person name="Meyerdierks A."/>
            <person name="Storesund J.E."/>
            <person name="Kallscheuer N."/>
            <person name="Luecker S."/>
            <person name="Lage O.M."/>
            <person name="Pohl T."/>
            <person name="Merkel B.J."/>
            <person name="Hornburger P."/>
            <person name="Mueller R.-W."/>
            <person name="Bruemmer F."/>
            <person name="Labrenz M."/>
            <person name="Spormann A.M."/>
            <person name="Op den Camp H."/>
            <person name="Overmann J."/>
            <person name="Amann R."/>
            <person name="Jetten M.S.M."/>
            <person name="Mascher T."/>
            <person name="Medema M.H."/>
            <person name="Devos D.P."/>
            <person name="Kaster A.-K."/>
            <person name="Ovreas L."/>
            <person name="Rohde M."/>
            <person name="Galperin M.Y."/>
            <person name="Jogler C."/>
        </authorList>
    </citation>
    <scope>NUCLEOTIDE SEQUENCE [LARGE SCALE GENOMIC DNA]</scope>
    <source>
        <strain evidence="3 4">Pr1d</strain>
    </source>
</reference>
<dbReference type="InterPro" id="IPR043906">
    <property type="entry name" value="Gfo/Idh/MocA_OxRdtase_bact_C"/>
</dbReference>
<proteinExistence type="predicted"/>
<sequence>MSNQHAPQAGSRREFLKTSALAAAAAAPYFVPASAFGANAPSNRVTLGCIGVGNQGFPVMKRFLENDACQVLAVCDVNRGSSGYKDDKHVYGREPAREEVEGYYGKSSESGSYKGCEAYNDFRDILSRDDIDAVIIATPDHWHSTMTVQACKAGKDVYCEKPLGLTIGDQQAMVKAVRENDRILQTGSHERSNPNVRRLVDIVQSGALGEIKRVVCNVGRHNMISPGPGWKPMPVPDGFDYAMWLGPAPDAPYHKDRCLYRFRFNYDYAGGQVTNFGAHSLDMAQWALGMDKSGPVEVEHVYADFLPEGSLFNAATYTHFRCTYDNGVVLDCMTGVPEVRCIVEGTEGSVRVENQGRNFFTIAEGIKSDVCGSEVPDVYVSNDDHQRNFIDCVKSREEPAAPVEVGHRSATVCHLGNIALRLGTKVKWDPASEQIVDNKEASAFLNRPTNQSWNT</sequence>
<dbReference type="OrthoDB" id="9788246at2"/>
<dbReference type="SUPFAM" id="SSF55347">
    <property type="entry name" value="Glyceraldehyde-3-phosphate dehydrogenase-like, C-terminal domain"/>
    <property type="match status" value="1"/>
</dbReference>
<dbReference type="GO" id="GO:0050112">
    <property type="term" value="F:inositol 2-dehydrogenase (NAD+) activity"/>
    <property type="evidence" value="ECO:0007669"/>
    <property type="project" value="UniProtKB-EC"/>
</dbReference>
<gene>
    <name evidence="3" type="primary">iolG_9</name>
    <name evidence="3" type="ORF">Pr1d_37730</name>
</gene>
<protein>
    <submittedName>
        <fullName evidence="3">Inositol 2-dehydrogenase</fullName>
        <ecNumber evidence="3">1.1.1.18</ecNumber>
    </submittedName>
</protein>
<keyword evidence="3" id="KW-0560">Oxidoreductase</keyword>
<dbReference type="InterPro" id="IPR006311">
    <property type="entry name" value="TAT_signal"/>
</dbReference>
<dbReference type="NCBIfam" id="TIGR01409">
    <property type="entry name" value="TAT_signal_seq"/>
    <property type="match status" value="1"/>
</dbReference>
<evidence type="ECO:0000259" key="2">
    <source>
        <dbReference type="Pfam" id="PF19051"/>
    </source>
</evidence>
<dbReference type="InterPro" id="IPR019546">
    <property type="entry name" value="TAT_signal_bac_arc"/>
</dbReference>
<dbReference type="RefSeq" id="WP_148074798.1">
    <property type="nucleotide sequence ID" value="NZ_CP042913.1"/>
</dbReference>
<dbReference type="GO" id="GO:0000166">
    <property type="term" value="F:nucleotide binding"/>
    <property type="evidence" value="ECO:0007669"/>
    <property type="project" value="InterPro"/>
</dbReference>
<keyword evidence="4" id="KW-1185">Reference proteome</keyword>
<name>A0A5B9QEZ7_9BACT</name>
<dbReference type="InterPro" id="IPR050463">
    <property type="entry name" value="Gfo/Idh/MocA_oxidrdct_glycsds"/>
</dbReference>
<dbReference type="Gene3D" id="3.40.50.720">
    <property type="entry name" value="NAD(P)-binding Rossmann-like Domain"/>
    <property type="match status" value="1"/>
</dbReference>
<dbReference type="PANTHER" id="PTHR43818:SF5">
    <property type="entry name" value="OXIDOREDUCTASE FAMILY PROTEIN"/>
    <property type="match status" value="1"/>
</dbReference>
<dbReference type="Proteomes" id="UP000323917">
    <property type="component" value="Chromosome"/>
</dbReference>
<evidence type="ECO:0000259" key="1">
    <source>
        <dbReference type="Pfam" id="PF01408"/>
    </source>
</evidence>
<feature type="domain" description="Gfo/Idh/MocA-like oxidoreductase bacterial type C-terminal" evidence="2">
    <location>
        <begin position="195"/>
        <end position="454"/>
    </location>
</feature>
<feature type="domain" description="Gfo/Idh/MocA-like oxidoreductase N-terminal" evidence="1">
    <location>
        <begin position="112"/>
        <end position="187"/>
    </location>
</feature>
<dbReference type="KEGG" id="bgok:Pr1d_37730"/>
<dbReference type="PANTHER" id="PTHR43818">
    <property type="entry name" value="BCDNA.GH03377"/>
    <property type="match status" value="1"/>
</dbReference>
<evidence type="ECO:0000313" key="3">
    <source>
        <dbReference type="EMBL" id="QEG36459.1"/>
    </source>
</evidence>